<evidence type="ECO:0000256" key="6">
    <source>
        <dbReference type="PIRSR" id="PIRSR600888-3"/>
    </source>
</evidence>
<evidence type="ECO:0000256" key="3">
    <source>
        <dbReference type="ARBA" id="ARBA00012098"/>
    </source>
</evidence>
<comment type="catalytic activity">
    <reaction evidence="1 7">
        <text>dTDP-4-dehydro-6-deoxy-alpha-D-glucose = dTDP-4-dehydro-beta-L-rhamnose</text>
        <dbReference type="Rhea" id="RHEA:16969"/>
        <dbReference type="ChEBI" id="CHEBI:57649"/>
        <dbReference type="ChEBI" id="CHEBI:62830"/>
        <dbReference type="EC" id="5.1.3.13"/>
    </reaction>
</comment>
<dbReference type="RefSeq" id="WP_160936100.1">
    <property type="nucleotide sequence ID" value="NZ_SNVJ01000004.1"/>
</dbReference>
<name>A0A845BHQ3_9PROT</name>
<protein>
    <recommendedName>
        <fullName evidence="4 7">dTDP-4-dehydrorhamnose 3,5-epimerase</fullName>
        <ecNumber evidence="3 7">5.1.3.13</ecNumber>
    </recommendedName>
    <alternativeName>
        <fullName evidence="7">Thymidine diphospho-4-keto-rhamnose 3,5-epimerase</fullName>
    </alternativeName>
</protein>
<comment type="subunit">
    <text evidence="7">Homodimer.</text>
</comment>
<feature type="site" description="Participates in a stacking interaction with the thymidine ring of dTDP-4-oxo-6-deoxyglucose" evidence="6">
    <location>
        <position position="133"/>
    </location>
</feature>
<dbReference type="Proteomes" id="UP000460715">
    <property type="component" value="Unassembled WGS sequence"/>
</dbReference>
<dbReference type="SUPFAM" id="SSF51182">
    <property type="entry name" value="RmlC-like cupins"/>
    <property type="match status" value="1"/>
</dbReference>
<keyword evidence="9" id="KW-1185">Reference proteome</keyword>
<evidence type="ECO:0000256" key="5">
    <source>
        <dbReference type="PIRSR" id="PIRSR600888-1"/>
    </source>
</evidence>
<organism evidence="8 9">
    <name type="scientific">Teichococcus coralli</name>
    <dbReference type="NCBI Taxonomy" id="2545983"/>
    <lineage>
        <taxon>Bacteria</taxon>
        <taxon>Pseudomonadati</taxon>
        <taxon>Pseudomonadota</taxon>
        <taxon>Alphaproteobacteria</taxon>
        <taxon>Acetobacterales</taxon>
        <taxon>Roseomonadaceae</taxon>
        <taxon>Roseomonas</taxon>
    </lineage>
</organism>
<comment type="similarity">
    <text evidence="7">Belongs to the dTDP-4-dehydrorhamnose 3,5-epimerase family.</text>
</comment>
<dbReference type="EC" id="5.1.3.13" evidence="3 7"/>
<comment type="pathway">
    <text evidence="7">Carbohydrate biosynthesis; dTDP-L-rhamnose biosynthesis.</text>
</comment>
<dbReference type="OrthoDB" id="9800680at2"/>
<dbReference type="NCBIfam" id="TIGR01221">
    <property type="entry name" value="rmlC"/>
    <property type="match status" value="1"/>
</dbReference>
<evidence type="ECO:0000256" key="4">
    <source>
        <dbReference type="ARBA" id="ARBA00019595"/>
    </source>
</evidence>
<dbReference type="GO" id="GO:0000271">
    <property type="term" value="P:polysaccharide biosynthetic process"/>
    <property type="evidence" value="ECO:0007669"/>
    <property type="project" value="TreeGrafter"/>
</dbReference>
<dbReference type="GO" id="GO:0005829">
    <property type="term" value="C:cytosol"/>
    <property type="evidence" value="ECO:0007669"/>
    <property type="project" value="TreeGrafter"/>
</dbReference>
<comment type="caution">
    <text evidence="8">The sequence shown here is derived from an EMBL/GenBank/DDBJ whole genome shotgun (WGS) entry which is preliminary data.</text>
</comment>
<dbReference type="GO" id="GO:0019305">
    <property type="term" value="P:dTDP-rhamnose biosynthetic process"/>
    <property type="evidence" value="ECO:0007669"/>
    <property type="project" value="UniProtKB-UniRule"/>
</dbReference>
<keyword evidence="7 8" id="KW-0413">Isomerase</keyword>
<feature type="active site" description="Proton acceptor" evidence="5">
    <location>
        <position position="57"/>
    </location>
</feature>
<reference evidence="8 9" key="1">
    <citation type="submission" date="2019-03" db="EMBL/GenBank/DDBJ databases">
        <title>Roseomonas sp. a novel Roseomonas species isolated from Sea whip Gorgonian.</title>
        <authorList>
            <person name="Li F."/>
            <person name="Pan X."/>
            <person name="Huang S."/>
            <person name="Li Z."/>
            <person name="Meng B."/>
        </authorList>
    </citation>
    <scope>NUCLEOTIDE SEQUENCE [LARGE SCALE GENOMIC DNA]</scope>
    <source>
        <strain evidence="8 9">M0104</strain>
    </source>
</reference>
<dbReference type="UniPathway" id="UPA00124"/>
<dbReference type="Pfam" id="PF00908">
    <property type="entry name" value="dTDP_sugar_isom"/>
    <property type="match status" value="1"/>
</dbReference>
<evidence type="ECO:0000256" key="7">
    <source>
        <dbReference type="RuleBase" id="RU364069"/>
    </source>
</evidence>
<evidence type="ECO:0000313" key="9">
    <source>
        <dbReference type="Proteomes" id="UP000460715"/>
    </source>
</evidence>
<dbReference type="InterPro" id="IPR000888">
    <property type="entry name" value="RmlC-like"/>
</dbReference>
<dbReference type="Gene3D" id="2.60.120.10">
    <property type="entry name" value="Jelly Rolls"/>
    <property type="match status" value="1"/>
</dbReference>
<feature type="active site" description="Proton donor" evidence="5">
    <location>
        <position position="127"/>
    </location>
</feature>
<comment type="function">
    <text evidence="2 7">Catalyzes the epimerization of the C3' and C5'positions of dTDP-6-deoxy-D-xylo-4-hexulose, forming dTDP-6-deoxy-L-lyxo-4-hexulose.</text>
</comment>
<evidence type="ECO:0000256" key="2">
    <source>
        <dbReference type="ARBA" id="ARBA00001997"/>
    </source>
</evidence>
<dbReference type="PANTHER" id="PTHR21047">
    <property type="entry name" value="DTDP-6-DEOXY-D-GLUCOSE-3,5 EPIMERASE"/>
    <property type="match status" value="1"/>
</dbReference>
<dbReference type="CDD" id="cd00438">
    <property type="entry name" value="cupin_RmlC"/>
    <property type="match status" value="1"/>
</dbReference>
<dbReference type="InterPro" id="IPR011051">
    <property type="entry name" value="RmlC_Cupin_sf"/>
</dbReference>
<dbReference type="AlphaFoldDB" id="A0A845BHQ3"/>
<dbReference type="InterPro" id="IPR014710">
    <property type="entry name" value="RmlC-like_jellyroll"/>
</dbReference>
<sequence length="194" mass="21252">MSSNPVQLIRPRRFGDDRGWFVESWNRDRFAALGIRCEFVQDNHSMSAAVGTLRGLHFQRPPHAQAKLVRCLRGRIFDVAVDLRKGSPTYGHWVGATLTGEGGEQLFVPVGFAHGFVTLEPGSEVAYKTSAAYAPDCDAGIRWDDPTIGVEWPLPAHGPTLSAKDQRQPALAGFDTPFAYDGRPLQPLGEALVP</sequence>
<evidence type="ECO:0000256" key="1">
    <source>
        <dbReference type="ARBA" id="ARBA00001298"/>
    </source>
</evidence>
<evidence type="ECO:0000313" key="8">
    <source>
        <dbReference type="EMBL" id="MXP62979.1"/>
    </source>
</evidence>
<dbReference type="PANTHER" id="PTHR21047:SF2">
    <property type="entry name" value="THYMIDINE DIPHOSPHO-4-KETO-RHAMNOSE 3,5-EPIMERASE"/>
    <property type="match status" value="1"/>
</dbReference>
<proteinExistence type="inferred from homology"/>
<gene>
    <name evidence="8" type="primary">rfbC</name>
    <name evidence="8" type="ORF">E0493_06385</name>
</gene>
<dbReference type="EMBL" id="SNVJ01000004">
    <property type="protein sequence ID" value="MXP62979.1"/>
    <property type="molecule type" value="Genomic_DNA"/>
</dbReference>
<dbReference type="GO" id="GO:0008830">
    <property type="term" value="F:dTDP-4-dehydrorhamnose 3,5-epimerase activity"/>
    <property type="evidence" value="ECO:0007669"/>
    <property type="project" value="UniProtKB-UniRule"/>
</dbReference>
<accession>A0A845BHQ3</accession>